<reference evidence="7 8" key="1">
    <citation type="journal article" date="2021" name="Sci. Rep.">
        <title>The distribution of antibiotic resistance genes in chicken gut microbiota commensals.</title>
        <authorList>
            <person name="Juricova H."/>
            <person name="Matiasovicova J."/>
            <person name="Kubasova T."/>
            <person name="Cejkova D."/>
            <person name="Rychlik I."/>
        </authorList>
    </citation>
    <scope>NUCLEOTIDE SEQUENCE [LARGE SCALE GENOMIC DNA]</scope>
    <source>
        <strain evidence="7 8">An411</strain>
    </source>
</reference>
<keyword evidence="3" id="KW-0520">NAD</keyword>
<dbReference type="InterPro" id="IPR036291">
    <property type="entry name" value="NAD(P)-bd_dom_sf"/>
</dbReference>
<keyword evidence="8" id="KW-1185">Reference proteome</keyword>
<evidence type="ECO:0000313" key="8">
    <source>
        <dbReference type="Proteomes" id="UP000719500"/>
    </source>
</evidence>
<dbReference type="SUPFAM" id="SSF51735">
    <property type="entry name" value="NAD(P)-binding Rossmann-fold domains"/>
    <property type="match status" value="1"/>
</dbReference>
<feature type="domain" description="D-isomer specific 2-hydroxyacid dehydrogenase catalytic" evidence="5">
    <location>
        <begin position="5"/>
        <end position="314"/>
    </location>
</feature>
<proteinExistence type="inferred from homology"/>
<dbReference type="PANTHER" id="PTHR42789">
    <property type="entry name" value="D-ISOMER SPECIFIC 2-HYDROXYACID DEHYDROGENASE FAMILY PROTEIN (AFU_ORTHOLOGUE AFUA_6G10090)"/>
    <property type="match status" value="1"/>
</dbReference>
<evidence type="ECO:0000256" key="4">
    <source>
        <dbReference type="RuleBase" id="RU003719"/>
    </source>
</evidence>
<organism evidence="7 8">
    <name type="scientific">Oscillibacter valericigenes</name>
    <dbReference type="NCBI Taxonomy" id="351091"/>
    <lineage>
        <taxon>Bacteria</taxon>
        <taxon>Bacillati</taxon>
        <taxon>Bacillota</taxon>
        <taxon>Clostridia</taxon>
        <taxon>Eubacteriales</taxon>
        <taxon>Oscillospiraceae</taxon>
        <taxon>Oscillibacter</taxon>
    </lineage>
</organism>
<evidence type="ECO:0000313" key="7">
    <source>
        <dbReference type="EMBL" id="MBM6851568.1"/>
    </source>
</evidence>
<dbReference type="Pfam" id="PF02826">
    <property type="entry name" value="2-Hacid_dh_C"/>
    <property type="match status" value="1"/>
</dbReference>
<evidence type="ECO:0000259" key="6">
    <source>
        <dbReference type="Pfam" id="PF02826"/>
    </source>
</evidence>
<gene>
    <name evidence="7" type="ORF">H9X91_08985</name>
</gene>
<dbReference type="Gene3D" id="3.40.50.720">
    <property type="entry name" value="NAD(P)-binding Rossmann-like Domain"/>
    <property type="match status" value="2"/>
</dbReference>
<dbReference type="Pfam" id="PF00389">
    <property type="entry name" value="2-Hacid_dh"/>
    <property type="match status" value="1"/>
</dbReference>
<feature type="domain" description="D-isomer specific 2-hydroxyacid dehydrogenase NAD-binding" evidence="6">
    <location>
        <begin position="106"/>
        <end position="283"/>
    </location>
</feature>
<comment type="similarity">
    <text evidence="1 4">Belongs to the D-isomer specific 2-hydroxyacid dehydrogenase family.</text>
</comment>
<evidence type="ECO:0000256" key="1">
    <source>
        <dbReference type="ARBA" id="ARBA00005854"/>
    </source>
</evidence>
<evidence type="ECO:0000256" key="3">
    <source>
        <dbReference type="ARBA" id="ARBA00023027"/>
    </source>
</evidence>
<dbReference type="RefSeq" id="WP_204804470.1">
    <property type="nucleotide sequence ID" value="NZ_JACSNX010000013.1"/>
</dbReference>
<keyword evidence="2 4" id="KW-0560">Oxidoreductase</keyword>
<dbReference type="CDD" id="cd12173">
    <property type="entry name" value="PGDH_4"/>
    <property type="match status" value="1"/>
</dbReference>
<accession>A0ABS2FWZ4</accession>
<name>A0ABS2FWZ4_9FIRM</name>
<dbReference type="SUPFAM" id="SSF52283">
    <property type="entry name" value="Formate/glycerate dehydrogenase catalytic domain-like"/>
    <property type="match status" value="1"/>
</dbReference>
<comment type="caution">
    <text evidence="7">The sequence shown here is derived from an EMBL/GenBank/DDBJ whole genome shotgun (WGS) entry which is preliminary data.</text>
</comment>
<sequence>MEQKVLIPSDISQPGKDYLRERGYVIKMGRGIDEQTIMEDAADCDALLARNEHITRGIMEAAPHLKVISKHGVGLDKIDLDAARDLNIWVTNGPLSNTVAVAEHTMMLILACAKKLVLFDKAIRNGDYEIRNRVKGMDLEGKTLGLLGLGKIGHMVAKKAINGFGMKVLGYDPFLPADRWDPEVRRCETMEEIFSGSDIVSIHMPSTPETRNSVDARLIGMMKPTAYLINAARGDLIREEDLIEALKNNAIAGAGLDVYPAEPPSPEDPLFQLPNVVVTPHNAALTIETTDRMGLHAAMGIDEVLSGKQPTWPVVVPKGPRV</sequence>
<dbReference type="Proteomes" id="UP000719500">
    <property type="component" value="Unassembled WGS sequence"/>
</dbReference>
<dbReference type="InterPro" id="IPR050857">
    <property type="entry name" value="D-2-hydroxyacid_DH"/>
</dbReference>
<dbReference type="InterPro" id="IPR006140">
    <property type="entry name" value="D-isomer_DH_NAD-bd"/>
</dbReference>
<evidence type="ECO:0000256" key="2">
    <source>
        <dbReference type="ARBA" id="ARBA00023002"/>
    </source>
</evidence>
<evidence type="ECO:0000259" key="5">
    <source>
        <dbReference type="Pfam" id="PF00389"/>
    </source>
</evidence>
<dbReference type="PANTHER" id="PTHR42789:SF1">
    <property type="entry name" value="D-ISOMER SPECIFIC 2-HYDROXYACID DEHYDROGENASE FAMILY PROTEIN (AFU_ORTHOLOGUE AFUA_6G10090)"/>
    <property type="match status" value="1"/>
</dbReference>
<dbReference type="EMBL" id="JACSNX010000013">
    <property type="protein sequence ID" value="MBM6851568.1"/>
    <property type="molecule type" value="Genomic_DNA"/>
</dbReference>
<dbReference type="InterPro" id="IPR006139">
    <property type="entry name" value="D-isomer_2_OHA_DH_cat_dom"/>
</dbReference>
<protein>
    <submittedName>
        <fullName evidence="7">Hydroxyacid dehydrogenase</fullName>
    </submittedName>
</protein>